<protein>
    <submittedName>
        <fullName evidence="1">Uncharacterized protein</fullName>
    </submittedName>
</protein>
<reference evidence="1" key="2">
    <citation type="submission" date="2023-06" db="EMBL/GenBank/DDBJ databases">
        <authorList>
            <consortium name="Lawrence Berkeley National Laboratory"/>
            <person name="Haridas S."/>
            <person name="Hensen N."/>
            <person name="Bonometti L."/>
            <person name="Westerberg I."/>
            <person name="Brannstrom I.O."/>
            <person name="Guillou S."/>
            <person name="Cros-Aarteil S."/>
            <person name="Calhoun S."/>
            <person name="Kuo A."/>
            <person name="Mondo S."/>
            <person name="Pangilinan J."/>
            <person name="Riley R."/>
            <person name="Labutti K."/>
            <person name="Andreopoulos B."/>
            <person name="Lipzen A."/>
            <person name="Chen C."/>
            <person name="Yanf M."/>
            <person name="Daum C."/>
            <person name="Ng V."/>
            <person name="Clum A."/>
            <person name="Steindorff A."/>
            <person name="Ohm R."/>
            <person name="Martin F."/>
            <person name="Silar P."/>
            <person name="Natvig D."/>
            <person name="Lalanne C."/>
            <person name="Gautier V."/>
            <person name="Ament-Velasquez S.L."/>
            <person name="Kruys A."/>
            <person name="Hutchinson M.I."/>
            <person name="Powell A.J."/>
            <person name="Barry K."/>
            <person name="Miller A.N."/>
            <person name="Grigoriev I.V."/>
            <person name="Debuchy R."/>
            <person name="Gladieux P."/>
            <person name="Thoren M.H."/>
            <person name="Johannesson H."/>
        </authorList>
    </citation>
    <scope>NUCLEOTIDE SEQUENCE</scope>
    <source>
        <strain evidence="1">SMH4131-1</strain>
    </source>
</reference>
<dbReference type="AlphaFoldDB" id="A0AAE0ML72"/>
<sequence length="217" mass="23949">MAYRGCAFDKSRTTGPSTLDRHSNYARTLYVRERVWQLCLSRSASRHKAQGTGTDAGAGAASIRYRAITPDPGRAISSLLIRSKQLARRYMLVSIKLNPDAEILEPTPGLWNARGLPKRNQTLAHTHLTYSAEPAPPSTPALMSTARSLLLTPRDDDVLKWSERQGMDKETKRLAPMSTFTWDSSSSSSSSQSLTAFRPPLNIAQVRILAPLLSRSP</sequence>
<keyword evidence="2" id="KW-1185">Reference proteome</keyword>
<reference evidence="1" key="1">
    <citation type="journal article" date="2023" name="Mol. Phylogenet. Evol.">
        <title>Genome-scale phylogeny and comparative genomics of the fungal order Sordariales.</title>
        <authorList>
            <person name="Hensen N."/>
            <person name="Bonometti L."/>
            <person name="Westerberg I."/>
            <person name="Brannstrom I.O."/>
            <person name="Guillou S."/>
            <person name="Cros-Aarteil S."/>
            <person name="Calhoun S."/>
            <person name="Haridas S."/>
            <person name="Kuo A."/>
            <person name="Mondo S."/>
            <person name="Pangilinan J."/>
            <person name="Riley R."/>
            <person name="LaButti K."/>
            <person name="Andreopoulos B."/>
            <person name="Lipzen A."/>
            <person name="Chen C."/>
            <person name="Yan M."/>
            <person name="Daum C."/>
            <person name="Ng V."/>
            <person name="Clum A."/>
            <person name="Steindorff A."/>
            <person name="Ohm R.A."/>
            <person name="Martin F."/>
            <person name="Silar P."/>
            <person name="Natvig D.O."/>
            <person name="Lalanne C."/>
            <person name="Gautier V."/>
            <person name="Ament-Velasquez S.L."/>
            <person name="Kruys A."/>
            <person name="Hutchinson M.I."/>
            <person name="Powell A.J."/>
            <person name="Barry K."/>
            <person name="Miller A.N."/>
            <person name="Grigoriev I.V."/>
            <person name="Debuchy R."/>
            <person name="Gladieux P."/>
            <person name="Hiltunen Thoren M."/>
            <person name="Johannesson H."/>
        </authorList>
    </citation>
    <scope>NUCLEOTIDE SEQUENCE</scope>
    <source>
        <strain evidence="1">SMH4131-1</strain>
    </source>
</reference>
<dbReference type="EMBL" id="JAUEPO010000001">
    <property type="protein sequence ID" value="KAK3336691.1"/>
    <property type="molecule type" value="Genomic_DNA"/>
</dbReference>
<organism evidence="1 2">
    <name type="scientific">Cercophora scortea</name>
    <dbReference type="NCBI Taxonomy" id="314031"/>
    <lineage>
        <taxon>Eukaryota</taxon>
        <taxon>Fungi</taxon>
        <taxon>Dikarya</taxon>
        <taxon>Ascomycota</taxon>
        <taxon>Pezizomycotina</taxon>
        <taxon>Sordariomycetes</taxon>
        <taxon>Sordariomycetidae</taxon>
        <taxon>Sordariales</taxon>
        <taxon>Lasiosphaeriaceae</taxon>
        <taxon>Cercophora</taxon>
    </lineage>
</organism>
<comment type="caution">
    <text evidence="1">The sequence shown here is derived from an EMBL/GenBank/DDBJ whole genome shotgun (WGS) entry which is preliminary data.</text>
</comment>
<proteinExistence type="predicted"/>
<evidence type="ECO:0000313" key="2">
    <source>
        <dbReference type="Proteomes" id="UP001286456"/>
    </source>
</evidence>
<evidence type="ECO:0000313" key="1">
    <source>
        <dbReference type="EMBL" id="KAK3336691.1"/>
    </source>
</evidence>
<accession>A0AAE0ML72</accession>
<gene>
    <name evidence="1" type="ORF">B0T19DRAFT_47025</name>
</gene>
<name>A0AAE0ML72_9PEZI</name>
<dbReference type="Proteomes" id="UP001286456">
    <property type="component" value="Unassembled WGS sequence"/>
</dbReference>